<keyword evidence="3" id="KW-1185">Reference proteome</keyword>
<feature type="region of interest" description="Disordered" evidence="1">
    <location>
        <begin position="125"/>
        <end position="144"/>
    </location>
</feature>
<reference evidence="2" key="1">
    <citation type="submission" date="2022-04" db="EMBL/GenBank/DDBJ databases">
        <title>Carnegiea gigantea Genome sequencing and assembly v2.</title>
        <authorList>
            <person name="Copetti D."/>
            <person name="Sanderson M.J."/>
            <person name="Burquez A."/>
            <person name="Wojciechowski M.F."/>
        </authorList>
    </citation>
    <scope>NUCLEOTIDE SEQUENCE</scope>
    <source>
        <strain evidence="2">SGP5-SGP5p</strain>
        <tissue evidence="2">Aerial part</tissue>
    </source>
</reference>
<name>A0A9Q1K2F8_9CARY</name>
<protein>
    <submittedName>
        <fullName evidence="2">Uncharacterized protein</fullName>
    </submittedName>
</protein>
<sequence length="182" mass="20547">MVFVFYMRGGSKRFVAIESKSFDLAIVRTREDVLKISENGRGRRTSLLLPKNRNWAGKFLQLYVINKGKRTFVIFPAGWNERGWAKIFDALTEIVDRGKQRVVTELGMRASSSVSAQVYSQRNNFRNRRNRVRESKGSSNEGTVSICANWPPNALFVVDTSSPSSDKANSFNPAQFEANICG</sequence>
<dbReference type="Proteomes" id="UP001153076">
    <property type="component" value="Unassembled WGS sequence"/>
</dbReference>
<organism evidence="2 3">
    <name type="scientific">Carnegiea gigantea</name>
    <dbReference type="NCBI Taxonomy" id="171969"/>
    <lineage>
        <taxon>Eukaryota</taxon>
        <taxon>Viridiplantae</taxon>
        <taxon>Streptophyta</taxon>
        <taxon>Embryophyta</taxon>
        <taxon>Tracheophyta</taxon>
        <taxon>Spermatophyta</taxon>
        <taxon>Magnoliopsida</taxon>
        <taxon>eudicotyledons</taxon>
        <taxon>Gunneridae</taxon>
        <taxon>Pentapetalae</taxon>
        <taxon>Caryophyllales</taxon>
        <taxon>Cactineae</taxon>
        <taxon>Cactaceae</taxon>
        <taxon>Cactoideae</taxon>
        <taxon>Echinocereeae</taxon>
        <taxon>Carnegiea</taxon>
    </lineage>
</organism>
<proteinExistence type="predicted"/>
<evidence type="ECO:0000256" key="1">
    <source>
        <dbReference type="SAM" id="MobiDB-lite"/>
    </source>
</evidence>
<comment type="caution">
    <text evidence="2">The sequence shown here is derived from an EMBL/GenBank/DDBJ whole genome shotgun (WGS) entry which is preliminary data.</text>
</comment>
<evidence type="ECO:0000313" key="2">
    <source>
        <dbReference type="EMBL" id="KAJ8435559.1"/>
    </source>
</evidence>
<accession>A0A9Q1K2F8</accession>
<evidence type="ECO:0000313" key="3">
    <source>
        <dbReference type="Proteomes" id="UP001153076"/>
    </source>
</evidence>
<dbReference type="EMBL" id="JAKOGI010000405">
    <property type="protein sequence ID" value="KAJ8435559.1"/>
    <property type="molecule type" value="Genomic_DNA"/>
</dbReference>
<gene>
    <name evidence="2" type="ORF">Cgig2_015414</name>
</gene>
<dbReference type="AlphaFoldDB" id="A0A9Q1K2F8"/>